<evidence type="ECO:0000259" key="7">
    <source>
        <dbReference type="Pfam" id="PF04824"/>
    </source>
</evidence>
<dbReference type="InterPro" id="IPR036390">
    <property type="entry name" value="WH_DNA-bd_sf"/>
</dbReference>
<evidence type="ECO:0000256" key="1">
    <source>
        <dbReference type="ARBA" id="ARBA00004123"/>
    </source>
</evidence>
<dbReference type="STRING" id="6239.K08A8.3a.1"/>
<dbReference type="Reactome" id="R-CEL-2470946">
    <property type="pathway name" value="Cohesin Loading onto Chromatin"/>
</dbReference>
<dbReference type="GeneID" id="181003"/>
<evidence type="ECO:0000259" key="8">
    <source>
        <dbReference type="Pfam" id="PF04825"/>
    </source>
</evidence>
<dbReference type="Reactome" id="R-CEL-3108214">
    <property type="pathway name" value="SUMOylation of DNA damage response and repair proteins"/>
</dbReference>
<dbReference type="CTD" id="181003"/>
<dbReference type="eggNOG" id="KOG1213">
    <property type="taxonomic scope" value="Eukaryota"/>
</dbReference>
<evidence type="ECO:0000256" key="5">
    <source>
        <dbReference type="ARBA" id="ARBA00023242"/>
    </source>
</evidence>
<evidence type="ECO:0000313" key="10">
    <source>
        <dbReference type="Proteomes" id="UP000001940"/>
    </source>
</evidence>
<proteinExistence type="evidence at protein level"/>
<dbReference type="EMBL" id="BX284606">
    <property type="protein sequence ID" value="CZR14629.1"/>
    <property type="molecule type" value="Genomic_DNA"/>
</dbReference>
<evidence type="ECO:0000313" key="11">
    <source>
        <dbReference type="WormBase" id="K08A8.3a"/>
    </source>
</evidence>
<dbReference type="InterPro" id="IPR049589">
    <property type="entry name" value="NXP1_M-like"/>
</dbReference>
<dbReference type="PaxDb" id="6239-K08A8.3"/>
<dbReference type="Reactome" id="R-CEL-2500257">
    <property type="pathway name" value="Resolution of Sister Chromatid Cohesion"/>
</dbReference>
<dbReference type="PANTHER" id="PTHR12585">
    <property type="entry name" value="SCC1 / RAD21 FAMILY MEMBER"/>
    <property type="match status" value="1"/>
</dbReference>
<dbReference type="AlphaFoldDB" id="A0A131MBD0"/>
<comment type="similarity">
    <text evidence="3">Belongs to the rad21 family.</text>
</comment>
<dbReference type="SMR" id="A0A131MBD0"/>
<feature type="domain" description="Rad21/Rec8-like protein C-terminal eukaryotic" evidence="7">
    <location>
        <begin position="544"/>
        <end position="591"/>
    </location>
</feature>
<dbReference type="SUPFAM" id="SSF46785">
    <property type="entry name" value="Winged helix' DNA-binding domain"/>
    <property type="match status" value="1"/>
</dbReference>
<evidence type="ECO:0000256" key="2">
    <source>
        <dbReference type="ARBA" id="ARBA00004286"/>
    </source>
</evidence>
<dbReference type="Pfam" id="PF04824">
    <property type="entry name" value="Rad21_Rec8"/>
    <property type="match status" value="1"/>
</dbReference>
<dbReference type="InterPro" id="IPR006909">
    <property type="entry name" value="Rad21/Rec8_C_eu"/>
</dbReference>
<dbReference type="FunCoup" id="A0A131MBD0">
    <property type="interactions" value="3064"/>
</dbReference>
<dbReference type="Pfam" id="PF04825">
    <property type="entry name" value="Rad21_Rec8_N"/>
    <property type="match status" value="1"/>
</dbReference>
<dbReference type="WormBase" id="K08A8.3a">
    <property type="protein sequence ID" value="CE51524"/>
    <property type="gene ID" value="WBGene00000591"/>
    <property type="gene designation" value="coh-1"/>
</dbReference>
<dbReference type="Bgee" id="WBGene00000591">
    <property type="expression patterns" value="Expressed in pharyngeal muscle cell (C elegans) and 4 other cell types or tissues"/>
</dbReference>
<protein>
    <submittedName>
        <fullName evidence="9">Rad21_Rec8 domain-containing protein</fullName>
    </submittedName>
</protein>
<keyword evidence="4" id="KW-0158">Chromosome</keyword>
<organism evidence="9 10">
    <name type="scientific">Caenorhabditis elegans</name>
    <dbReference type="NCBI Taxonomy" id="6239"/>
    <lineage>
        <taxon>Eukaryota</taxon>
        <taxon>Metazoa</taxon>
        <taxon>Ecdysozoa</taxon>
        <taxon>Nematoda</taxon>
        <taxon>Chromadorea</taxon>
        <taxon>Rhabditida</taxon>
        <taxon>Rhabditina</taxon>
        <taxon>Rhabditomorpha</taxon>
        <taxon>Rhabditoidea</taxon>
        <taxon>Rhabditidae</taxon>
        <taxon>Peloderinae</taxon>
        <taxon>Caenorhabditis</taxon>
    </lineage>
</organism>
<sequence length="597" mass="68250">MFYADFVLSKKGPLSKVWLAAHWEKKLSKAQIFETDVDEAVNEIMQPSQKLALRTTGHLLLGICRVYSRKTKYLLADCNEAFLKIKLVFRSGALDQPNPVLPTFSIQDIYGDFGDNVLPEFDEEELNHAPICQSRLDDITLKEDIPQKFTYNYGEPLEDDDFGEIAAGVGPEDYYRLMEDVNKMDLEMELARDAATTSDNLFGREREPTPFLNDAHAPGNAIFGDEDFAGGDMDDDDHNVQGSSGFTDNNAMHMEDMDYESGNTMMRGETPLRSDTPNTFRAPSPAPSIAPSVATSVSAMEHDTIESYYERQAQKRAMQKEQNMRKRRVDDVKMITGEEMKGNMADFSDILTRLDLAPPSRKLMMGKKRSHAEYMHHNPGMIGFSKNKQFIRKYQSYLVVTKHDDVDEKNEWIKNALGLREIGEEELQQQQQEMDMHVQDDSSYVDDFDEVPPLDFDQLDMMDMPQSMDDINMVDDDVPQRNPLSPFAPMVEDEEMSPSEKRKKRDEEKEEPETDEDNRWSKRTHALLQNIATKLENQNGQVELDEMLKKGTSRKVAAAKFYSLLCLKKNQCIDIEQKEPYGDIMIKAGPNININTI</sequence>
<reference evidence="9 10" key="1">
    <citation type="journal article" date="1998" name="Science">
        <title>Genome sequence of the nematode C. elegans: a platform for investigating biology.</title>
        <authorList>
            <consortium name="The C. elegans sequencing consortium"/>
            <person name="Sulson J.E."/>
            <person name="Waterston R."/>
        </authorList>
    </citation>
    <scope>NUCLEOTIDE SEQUENCE [LARGE SCALE GENOMIC DNA]</scope>
    <source>
        <strain evidence="9 10">Bristol N2</strain>
    </source>
</reference>
<dbReference type="GO" id="GO:0008278">
    <property type="term" value="C:cohesin complex"/>
    <property type="evidence" value="ECO:0000318"/>
    <property type="project" value="GO_Central"/>
</dbReference>
<keyword evidence="10" id="KW-1185">Reference proteome</keyword>
<evidence type="ECO:0000256" key="4">
    <source>
        <dbReference type="ARBA" id="ARBA00022454"/>
    </source>
</evidence>
<dbReference type="PANTHER" id="PTHR12585:SF69">
    <property type="entry name" value="FI11703P"/>
    <property type="match status" value="1"/>
</dbReference>
<dbReference type="OrthoDB" id="10071381at2759"/>
<dbReference type="Gene3D" id="1.10.10.580">
    <property type="entry name" value="Structural maintenance of chromosome 1. Chain E"/>
    <property type="match status" value="1"/>
</dbReference>
<dbReference type="GO" id="GO:1990414">
    <property type="term" value="P:replication-born double-strand break repair via sister chromatid exchange"/>
    <property type="evidence" value="ECO:0000318"/>
    <property type="project" value="GO_Central"/>
</dbReference>
<evidence type="ECO:0000256" key="3">
    <source>
        <dbReference type="ARBA" id="ARBA00009870"/>
    </source>
</evidence>
<dbReference type="ExpressionAtlas" id="A0A131MBD0">
    <property type="expression patterns" value="baseline and differential"/>
</dbReference>
<dbReference type="RefSeq" id="NP_509262.2">
    <property type="nucleotide sequence ID" value="NM_076861.8"/>
</dbReference>
<evidence type="ECO:0007829" key="12">
    <source>
        <dbReference type="PeptideAtlas" id="A0A131MBD0"/>
    </source>
</evidence>
<feature type="domain" description="Rad21/Rec8-like protein N-terminal" evidence="8">
    <location>
        <begin position="1"/>
        <end position="97"/>
    </location>
</feature>
<dbReference type="FunFam" id="1.10.10.580:FF:000001">
    <property type="entry name" value="double-strand-break repair protein rad21 homolog"/>
    <property type="match status" value="1"/>
</dbReference>
<dbReference type="InterPro" id="IPR023093">
    <property type="entry name" value="ScpA-like_C"/>
</dbReference>
<dbReference type="GO" id="GO:0005634">
    <property type="term" value="C:nucleus"/>
    <property type="evidence" value="ECO:0007669"/>
    <property type="project" value="UniProtKB-SubCell"/>
</dbReference>
<evidence type="ECO:0000313" key="9">
    <source>
        <dbReference type="EMBL" id="CZR14629.1"/>
    </source>
</evidence>
<dbReference type="InParanoid" id="A0A131MBD0"/>
<keyword evidence="5" id="KW-0539">Nucleus</keyword>
<dbReference type="GO" id="GO:0007062">
    <property type="term" value="P:sister chromatid cohesion"/>
    <property type="evidence" value="ECO:0000318"/>
    <property type="project" value="GO_Central"/>
</dbReference>
<keyword evidence="12" id="KW-1267">Proteomics identification</keyword>
<gene>
    <name evidence="9 11" type="primary">coh-1</name>
    <name evidence="9" type="ORF">CELE_K08A8.3</name>
    <name evidence="11" type="ORF">K08A8.3</name>
</gene>
<evidence type="ECO:0000256" key="6">
    <source>
        <dbReference type="SAM" id="MobiDB-lite"/>
    </source>
</evidence>
<dbReference type="Reactome" id="R-CEL-2468052">
    <property type="pathway name" value="Establishment of Sister Chromatid Cohesion"/>
</dbReference>
<dbReference type="InterPro" id="IPR006910">
    <property type="entry name" value="Rad21_Rec8_N"/>
</dbReference>
<name>A0A131MBD0_CAEEL</name>
<dbReference type="CDD" id="cd21792">
    <property type="entry name" value="Rad21_Rec8_M_NXP1-like"/>
    <property type="match status" value="1"/>
</dbReference>
<feature type="region of interest" description="Disordered" evidence="6">
    <location>
        <begin position="472"/>
        <end position="520"/>
    </location>
</feature>
<dbReference type="Proteomes" id="UP000001940">
    <property type="component" value="Chromosome X"/>
</dbReference>
<dbReference type="GO" id="GO:0003682">
    <property type="term" value="F:chromatin binding"/>
    <property type="evidence" value="ECO:0000318"/>
    <property type="project" value="GO_Central"/>
</dbReference>
<dbReference type="AGR" id="WB:WBGene00000591"/>
<accession>A0A131MBD0</accession>
<comment type="subcellular location">
    <subcellularLocation>
        <location evidence="2">Chromosome</location>
    </subcellularLocation>
    <subcellularLocation>
        <location evidence="1">Nucleus</location>
    </subcellularLocation>
</comment>
<dbReference type="InterPro" id="IPR039781">
    <property type="entry name" value="Rad21/Rec8-like"/>
</dbReference>